<feature type="domain" description="N-acetyltransferase" evidence="3">
    <location>
        <begin position="2"/>
        <end position="161"/>
    </location>
</feature>
<dbReference type="InterPro" id="IPR050832">
    <property type="entry name" value="Bact_Acetyltransf"/>
</dbReference>
<dbReference type="PANTHER" id="PTHR43877:SF2">
    <property type="entry name" value="AMINOALKYLPHOSPHONATE N-ACETYLTRANSFERASE-RELATED"/>
    <property type="match status" value="1"/>
</dbReference>
<keyword evidence="1 4" id="KW-0808">Transferase</keyword>
<protein>
    <submittedName>
        <fullName evidence="4">GNAT family N-acetyltransferase</fullName>
        <ecNumber evidence="4">2.3.-.-</ecNumber>
    </submittedName>
</protein>
<dbReference type="EMBL" id="JBHTCJ010000002">
    <property type="protein sequence ID" value="MFC7340900.1"/>
    <property type="molecule type" value="Genomic_DNA"/>
</dbReference>
<accession>A0ABW2LGX7</accession>
<name>A0ABW2LGX7_9PSEU</name>
<evidence type="ECO:0000259" key="3">
    <source>
        <dbReference type="PROSITE" id="PS51186"/>
    </source>
</evidence>
<gene>
    <name evidence="4" type="ORF">ACFQRI_05705</name>
</gene>
<proteinExistence type="predicted"/>
<keyword evidence="2 4" id="KW-0012">Acyltransferase</keyword>
<dbReference type="Gene3D" id="3.40.630.30">
    <property type="match status" value="1"/>
</dbReference>
<evidence type="ECO:0000313" key="5">
    <source>
        <dbReference type="Proteomes" id="UP001596504"/>
    </source>
</evidence>
<dbReference type="PROSITE" id="PS51186">
    <property type="entry name" value="GNAT"/>
    <property type="match status" value="1"/>
</dbReference>
<dbReference type="Pfam" id="PF00583">
    <property type="entry name" value="Acetyltransf_1"/>
    <property type="match status" value="1"/>
</dbReference>
<dbReference type="SUPFAM" id="SSF55729">
    <property type="entry name" value="Acyl-CoA N-acyltransferases (Nat)"/>
    <property type="match status" value="1"/>
</dbReference>
<reference evidence="5" key="1">
    <citation type="journal article" date="2019" name="Int. J. Syst. Evol. Microbiol.">
        <title>The Global Catalogue of Microorganisms (GCM) 10K type strain sequencing project: providing services to taxonomists for standard genome sequencing and annotation.</title>
        <authorList>
            <consortium name="The Broad Institute Genomics Platform"/>
            <consortium name="The Broad Institute Genome Sequencing Center for Infectious Disease"/>
            <person name="Wu L."/>
            <person name="Ma J."/>
        </authorList>
    </citation>
    <scope>NUCLEOTIDE SEQUENCE [LARGE SCALE GENOMIC DNA]</scope>
    <source>
        <strain evidence="5">WLHS5</strain>
    </source>
</reference>
<evidence type="ECO:0000256" key="1">
    <source>
        <dbReference type="ARBA" id="ARBA00022679"/>
    </source>
</evidence>
<organism evidence="4 5">
    <name type="scientific">Saccharopolyspora griseoalba</name>
    <dbReference type="NCBI Taxonomy" id="1431848"/>
    <lineage>
        <taxon>Bacteria</taxon>
        <taxon>Bacillati</taxon>
        <taxon>Actinomycetota</taxon>
        <taxon>Actinomycetes</taxon>
        <taxon>Pseudonocardiales</taxon>
        <taxon>Pseudonocardiaceae</taxon>
        <taxon>Saccharopolyspora</taxon>
    </lineage>
</organism>
<dbReference type="RefSeq" id="WP_380665186.1">
    <property type="nucleotide sequence ID" value="NZ_JBHTCJ010000002.1"/>
</dbReference>
<evidence type="ECO:0000313" key="4">
    <source>
        <dbReference type="EMBL" id="MFC7340900.1"/>
    </source>
</evidence>
<dbReference type="Proteomes" id="UP001596504">
    <property type="component" value="Unassembled WGS sequence"/>
</dbReference>
<dbReference type="CDD" id="cd04301">
    <property type="entry name" value="NAT_SF"/>
    <property type="match status" value="1"/>
</dbReference>
<dbReference type="GO" id="GO:0016746">
    <property type="term" value="F:acyltransferase activity"/>
    <property type="evidence" value="ECO:0007669"/>
    <property type="project" value="UniProtKB-KW"/>
</dbReference>
<dbReference type="InterPro" id="IPR016181">
    <property type="entry name" value="Acyl_CoA_acyltransferase"/>
</dbReference>
<sequence>MTTIRLARPEEHPIIGEISVSAYEEADNIPADGSYYSVLRNAADRAAEAELLVALDGDKPVGTVTLVRPGGRYSEIARDDELEFRMLAVAPQAAGRGVGRALVDAVFERARAERFARVVLCVQERAVVPRGLYERMGFQRLPERDWSPTEDIHLLGYYLDL</sequence>
<comment type="caution">
    <text evidence="4">The sequence shown here is derived from an EMBL/GenBank/DDBJ whole genome shotgun (WGS) entry which is preliminary data.</text>
</comment>
<dbReference type="InterPro" id="IPR000182">
    <property type="entry name" value="GNAT_dom"/>
</dbReference>
<dbReference type="EC" id="2.3.-.-" evidence="4"/>
<evidence type="ECO:0000256" key="2">
    <source>
        <dbReference type="ARBA" id="ARBA00023315"/>
    </source>
</evidence>
<dbReference type="PANTHER" id="PTHR43877">
    <property type="entry name" value="AMINOALKYLPHOSPHONATE N-ACETYLTRANSFERASE-RELATED-RELATED"/>
    <property type="match status" value="1"/>
</dbReference>
<keyword evidence="5" id="KW-1185">Reference proteome</keyword>